<evidence type="ECO:0000256" key="13">
    <source>
        <dbReference type="ARBA" id="ARBA00023306"/>
    </source>
</evidence>
<dbReference type="PANTHER" id="PTHR21071">
    <property type="entry name" value="UDP-N-ACETYLENOLPYRUVOYLGLUCOSAMINE REDUCTASE"/>
    <property type="match status" value="1"/>
</dbReference>
<dbReference type="InterPro" id="IPR036635">
    <property type="entry name" value="MurB_C_sf"/>
</dbReference>
<dbReference type="SUPFAM" id="SSF56176">
    <property type="entry name" value="FAD-binding/transporter-associated domain-like"/>
    <property type="match status" value="1"/>
</dbReference>
<dbReference type="Gene3D" id="3.30.465.10">
    <property type="match status" value="1"/>
</dbReference>
<organism evidence="19">
    <name type="scientific">uncultured Thermomicrobiales bacterium</name>
    <dbReference type="NCBI Taxonomy" id="1645740"/>
    <lineage>
        <taxon>Bacteria</taxon>
        <taxon>Pseudomonadati</taxon>
        <taxon>Thermomicrobiota</taxon>
        <taxon>Thermomicrobia</taxon>
        <taxon>Thermomicrobiales</taxon>
        <taxon>environmental samples</taxon>
    </lineage>
</organism>
<keyword evidence="5" id="KW-0963">Cytoplasm</keyword>
<keyword evidence="14" id="KW-0961">Cell wall biogenesis/degradation</keyword>
<comment type="cofactor">
    <cofactor evidence="1">
        <name>FAD</name>
        <dbReference type="ChEBI" id="CHEBI:57692"/>
    </cofactor>
</comment>
<dbReference type="UniPathway" id="UPA00219"/>
<dbReference type="Pfam" id="PF02873">
    <property type="entry name" value="MurB_C"/>
    <property type="match status" value="1"/>
</dbReference>
<dbReference type="NCBIfam" id="TIGR00179">
    <property type="entry name" value="murB"/>
    <property type="match status" value="1"/>
</dbReference>
<evidence type="ECO:0000256" key="11">
    <source>
        <dbReference type="ARBA" id="ARBA00022984"/>
    </source>
</evidence>
<evidence type="ECO:0000256" key="4">
    <source>
        <dbReference type="ARBA" id="ARBA00004752"/>
    </source>
</evidence>
<evidence type="ECO:0000256" key="9">
    <source>
        <dbReference type="ARBA" id="ARBA00022857"/>
    </source>
</evidence>
<evidence type="ECO:0000256" key="6">
    <source>
        <dbReference type="ARBA" id="ARBA00022618"/>
    </source>
</evidence>
<proteinExistence type="inferred from homology"/>
<dbReference type="InterPro" id="IPR016169">
    <property type="entry name" value="FAD-bd_PCMH_sub2"/>
</dbReference>
<dbReference type="InterPro" id="IPR036318">
    <property type="entry name" value="FAD-bd_PCMH-like_sf"/>
</dbReference>
<evidence type="ECO:0000259" key="18">
    <source>
        <dbReference type="Pfam" id="PF02873"/>
    </source>
</evidence>
<dbReference type="InterPro" id="IPR003170">
    <property type="entry name" value="MurB"/>
</dbReference>
<evidence type="ECO:0000256" key="15">
    <source>
        <dbReference type="ARBA" id="ARBA00048914"/>
    </source>
</evidence>
<keyword evidence="9" id="KW-0521">NADP</keyword>
<feature type="domain" description="UDP-N-acetylenolpyruvoylglucosamine reductase C-terminal" evidence="18">
    <location>
        <begin position="112"/>
        <end position="203"/>
    </location>
</feature>
<evidence type="ECO:0000313" key="19">
    <source>
        <dbReference type="EMBL" id="CAA9587533.1"/>
    </source>
</evidence>
<dbReference type="InterPro" id="IPR011601">
    <property type="entry name" value="MurB_C"/>
</dbReference>
<accession>A0A6J4VWV4</accession>
<dbReference type="GO" id="GO:0005829">
    <property type="term" value="C:cytosol"/>
    <property type="evidence" value="ECO:0007669"/>
    <property type="project" value="TreeGrafter"/>
</dbReference>
<evidence type="ECO:0000256" key="16">
    <source>
        <dbReference type="NCBIfam" id="TIGR00179"/>
    </source>
</evidence>
<evidence type="ECO:0000256" key="5">
    <source>
        <dbReference type="ARBA" id="ARBA00022490"/>
    </source>
</evidence>
<evidence type="ECO:0000256" key="10">
    <source>
        <dbReference type="ARBA" id="ARBA00022960"/>
    </source>
</evidence>
<keyword evidence="8" id="KW-0274">FAD</keyword>
<dbReference type="SUPFAM" id="SSF56194">
    <property type="entry name" value="Uridine diphospho-N-Acetylenolpyruvylglucosamine reductase, MurB, C-terminal domain"/>
    <property type="match status" value="1"/>
</dbReference>
<comment type="catalytic activity">
    <reaction evidence="15">
        <text>UDP-N-acetyl-alpha-D-muramate + NADP(+) = UDP-N-acetyl-3-O-(1-carboxyvinyl)-alpha-D-glucosamine + NADPH + H(+)</text>
        <dbReference type="Rhea" id="RHEA:12248"/>
        <dbReference type="ChEBI" id="CHEBI:15378"/>
        <dbReference type="ChEBI" id="CHEBI:57783"/>
        <dbReference type="ChEBI" id="CHEBI:58349"/>
        <dbReference type="ChEBI" id="CHEBI:68483"/>
        <dbReference type="ChEBI" id="CHEBI:70757"/>
        <dbReference type="EC" id="1.3.1.98"/>
    </reaction>
</comment>
<keyword evidence="7" id="KW-0285">Flavoprotein</keyword>
<dbReference type="GO" id="GO:0071555">
    <property type="term" value="P:cell wall organization"/>
    <property type="evidence" value="ECO:0007669"/>
    <property type="project" value="UniProtKB-KW"/>
</dbReference>
<dbReference type="GO" id="GO:0008762">
    <property type="term" value="F:UDP-N-acetylmuramate dehydrogenase activity"/>
    <property type="evidence" value="ECO:0007669"/>
    <property type="project" value="UniProtKB-UniRule"/>
</dbReference>
<dbReference type="Gene3D" id="3.90.78.10">
    <property type="entry name" value="UDP-N-acetylenolpyruvoylglucosamine reductase, C-terminal domain"/>
    <property type="match status" value="1"/>
</dbReference>
<dbReference type="GO" id="GO:0051301">
    <property type="term" value="P:cell division"/>
    <property type="evidence" value="ECO:0007669"/>
    <property type="project" value="UniProtKB-KW"/>
</dbReference>
<gene>
    <name evidence="19" type="ORF">AVDCRST_MAG88-4205</name>
</gene>
<evidence type="ECO:0000259" key="17">
    <source>
        <dbReference type="Pfam" id="PF01565"/>
    </source>
</evidence>
<dbReference type="GO" id="GO:0008360">
    <property type="term" value="P:regulation of cell shape"/>
    <property type="evidence" value="ECO:0007669"/>
    <property type="project" value="UniProtKB-KW"/>
</dbReference>
<comment type="pathway">
    <text evidence="4">Cell wall biogenesis; peptidoglycan biosynthesis.</text>
</comment>
<evidence type="ECO:0000256" key="8">
    <source>
        <dbReference type="ARBA" id="ARBA00022827"/>
    </source>
</evidence>
<feature type="domain" description="FAD linked oxidase N-terminal" evidence="17">
    <location>
        <begin position="5"/>
        <end position="59"/>
    </location>
</feature>
<feature type="non-terminal residue" evidence="19">
    <location>
        <position position="1"/>
    </location>
</feature>
<comment type="subcellular location">
    <subcellularLocation>
        <location evidence="3">Cytoplasm</location>
    </subcellularLocation>
</comment>
<evidence type="ECO:0000256" key="2">
    <source>
        <dbReference type="ARBA" id="ARBA00003921"/>
    </source>
</evidence>
<dbReference type="PANTHER" id="PTHR21071:SF4">
    <property type="entry name" value="UDP-N-ACETYLENOLPYRUVOYLGLUCOSAMINE REDUCTASE"/>
    <property type="match status" value="1"/>
</dbReference>
<evidence type="ECO:0000256" key="14">
    <source>
        <dbReference type="ARBA" id="ARBA00023316"/>
    </source>
</evidence>
<reference evidence="19" key="1">
    <citation type="submission" date="2020-02" db="EMBL/GenBank/DDBJ databases">
        <authorList>
            <person name="Meier V. D."/>
        </authorList>
    </citation>
    <scope>NUCLEOTIDE SEQUENCE</scope>
    <source>
        <strain evidence="19">AVDCRST_MAG88</strain>
    </source>
</reference>
<keyword evidence="13" id="KW-0131">Cell cycle</keyword>
<dbReference type="HAMAP" id="MF_00037">
    <property type="entry name" value="MurB"/>
    <property type="match status" value="1"/>
</dbReference>
<sequence>QRMLSNVARWCCEQGWAGFDWAVGLPGTIGGAVANNAGAHGWEMIDNIETVTVVGPDGAERTHDRDWLQARYRHTILRSPDPAERLPGTIVVSVSLRLGRGDAAALLALADEHADWRKEHQPRKPCAGSIFKNPPGTWAGLLIEEAGLKGFRVGGAQISPQHANFIVNVGGATAADVLAVIRHAQGVVREGRGIELETEVEFVGDWTNAERGARNAE</sequence>
<dbReference type="AlphaFoldDB" id="A0A6J4VWV4"/>
<dbReference type="InterPro" id="IPR006094">
    <property type="entry name" value="Oxid_FAD_bind_N"/>
</dbReference>
<keyword evidence="12 19" id="KW-0560">Oxidoreductase</keyword>
<evidence type="ECO:0000256" key="1">
    <source>
        <dbReference type="ARBA" id="ARBA00001974"/>
    </source>
</evidence>
<keyword evidence="10" id="KW-0133">Cell shape</keyword>
<dbReference type="EC" id="1.3.1.98" evidence="16"/>
<dbReference type="GO" id="GO:0009252">
    <property type="term" value="P:peptidoglycan biosynthetic process"/>
    <property type="evidence" value="ECO:0007669"/>
    <property type="project" value="UniProtKB-UniRule"/>
</dbReference>
<protein>
    <recommendedName>
        <fullName evidence="16">UDP-N-acetylmuramate dehydrogenase</fullName>
        <ecNumber evidence="16">1.3.1.98</ecNumber>
    </recommendedName>
</protein>
<keyword evidence="11" id="KW-0573">Peptidoglycan synthesis</keyword>
<name>A0A6J4VWV4_9BACT</name>
<dbReference type="GO" id="GO:0050660">
    <property type="term" value="F:flavin adenine dinucleotide binding"/>
    <property type="evidence" value="ECO:0007669"/>
    <property type="project" value="InterPro"/>
</dbReference>
<evidence type="ECO:0000256" key="12">
    <source>
        <dbReference type="ARBA" id="ARBA00023002"/>
    </source>
</evidence>
<evidence type="ECO:0000256" key="3">
    <source>
        <dbReference type="ARBA" id="ARBA00004496"/>
    </source>
</evidence>
<keyword evidence="6" id="KW-0132">Cell division</keyword>
<dbReference type="EMBL" id="CADCWM010001048">
    <property type="protein sequence ID" value="CAA9587533.1"/>
    <property type="molecule type" value="Genomic_DNA"/>
</dbReference>
<comment type="function">
    <text evidence="2">Cell wall formation.</text>
</comment>
<dbReference type="Pfam" id="PF01565">
    <property type="entry name" value="FAD_binding_4"/>
    <property type="match status" value="1"/>
</dbReference>
<evidence type="ECO:0000256" key="7">
    <source>
        <dbReference type="ARBA" id="ARBA00022630"/>
    </source>
</evidence>